<dbReference type="EMBL" id="BJXC01000018">
    <property type="protein sequence ID" value="GEM52698.1"/>
    <property type="molecule type" value="Genomic_DNA"/>
</dbReference>
<proteinExistence type="predicted"/>
<keyword evidence="2" id="KW-1185">Reference proteome</keyword>
<sequence>MVVLRTDISLKIIKNTVEQKTNSNIFAEILAYDPKTDEKVTMNSKKIAWEIPEIMKKQHNL</sequence>
<evidence type="ECO:0000313" key="2">
    <source>
        <dbReference type="Proteomes" id="UP000321245"/>
    </source>
</evidence>
<dbReference type="Proteomes" id="UP000321245">
    <property type="component" value="Unassembled WGS sequence"/>
</dbReference>
<protein>
    <submittedName>
        <fullName evidence="1">Uncharacterized protein</fullName>
    </submittedName>
</protein>
<dbReference type="AlphaFoldDB" id="A0A511NJN0"/>
<reference evidence="1 2" key="1">
    <citation type="submission" date="2019-07" db="EMBL/GenBank/DDBJ databases">
        <title>Whole genome shotgun sequence of Empedobacter brevis NBRC 14943.</title>
        <authorList>
            <person name="Hosoyama A."/>
            <person name="Uohara A."/>
            <person name="Ohji S."/>
            <person name="Ichikawa N."/>
        </authorList>
    </citation>
    <scope>NUCLEOTIDE SEQUENCE [LARGE SCALE GENOMIC DNA]</scope>
    <source>
        <strain evidence="1 2">NBRC 14943</strain>
    </source>
</reference>
<comment type="caution">
    <text evidence="1">The sequence shown here is derived from an EMBL/GenBank/DDBJ whole genome shotgun (WGS) entry which is preliminary data.</text>
</comment>
<accession>A0A511NJN0</accession>
<gene>
    <name evidence="1" type="ORF">EB1_24880</name>
</gene>
<evidence type="ECO:0000313" key="1">
    <source>
        <dbReference type="EMBL" id="GEM52698.1"/>
    </source>
</evidence>
<organism evidence="1 2">
    <name type="scientific">Empedobacter brevis NBRC 14943 = ATCC 43319</name>
    <dbReference type="NCBI Taxonomy" id="1218108"/>
    <lineage>
        <taxon>Bacteria</taxon>
        <taxon>Pseudomonadati</taxon>
        <taxon>Bacteroidota</taxon>
        <taxon>Flavobacteriia</taxon>
        <taxon>Flavobacteriales</taxon>
        <taxon>Weeksellaceae</taxon>
        <taxon>Empedobacter</taxon>
    </lineage>
</organism>
<name>A0A511NJN0_9FLAO</name>